<feature type="domain" description="MH1" evidence="10">
    <location>
        <begin position="259"/>
        <end position="382"/>
    </location>
</feature>
<evidence type="ECO:0000256" key="6">
    <source>
        <dbReference type="ARBA" id="ARBA00023242"/>
    </source>
</evidence>
<keyword evidence="4 7" id="KW-0805">Transcription regulation</keyword>
<feature type="compositionally biased region" description="Low complexity" evidence="9">
    <location>
        <begin position="76"/>
        <end position="87"/>
    </location>
</feature>
<dbReference type="GO" id="GO:0060395">
    <property type="term" value="P:SMAD protein signal transduction"/>
    <property type="evidence" value="ECO:0007669"/>
    <property type="project" value="TreeGrafter"/>
</dbReference>
<dbReference type="SUPFAM" id="SSF49879">
    <property type="entry name" value="SMAD/FHA domain"/>
    <property type="match status" value="1"/>
</dbReference>
<dbReference type="GO" id="GO:0000978">
    <property type="term" value="F:RNA polymerase II cis-regulatory region sequence-specific DNA binding"/>
    <property type="evidence" value="ECO:0007669"/>
    <property type="project" value="TreeGrafter"/>
</dbReference>
<dbReference type="InterPro" id="IPR001132">
    <property type="entry name" value="SMAD_dom_Dwarfin-type"/>
</dbReference>
<dbReference type="PANTHER" id="PTHR13703:SF45">
    <property type="entry name" value="MOTHERS AGAINST DECAPENTAPLEGIC HOMOLOG"/>
    <property type="match status" value="1"/>
</dbReference>
<dbReference type="Gene3D" id="3.90.520.10">
    <property type="entry name" value="SMAD MH1 domain"/>
    <property type="match status" value="1"/>
</dbReference>
<evidence type="ECO:0000313" key="13">
    <source>
        <dbReference type="Proteomes" id="UP001432027"/>
    </source>
</evidence>
<organism evidence="12 13">
    <name type="scientific">Pristionchus entomophagus</name>
    <dbReference type="NCBI Taxonomy" id="358040"/>
    <lineage>
        <taxon>Eukaryota</taxon>
        <taxon>Metazoa</taxon>
        <taxon>Ecdysozoa</taxon>
        <taxon>Nematoda</taxon>
        <taxon>Chromadorea</taxon>
        <taxon>Rhabditida</taxon>
        <taxon>Rhabditina</taxon>
        <taxon>Diplogasteromorpha</taxon>
        <taxon>Diplogasteroidea</taxon>
        <taxon>Neodiplogasteridae</taxon>
        <taxon>Pristionchus</taxon>
    </lineage>
</organism>
<proteinExistence type="inferred from homology"/>
<dbReference type="SMART" id="SM00523">
    <property type="entry name" value="DWA"/>
    <property type="match status" value="1"/>
</dbReference>
<reference evidence="12" key="1">
    <citation type="submission" date="2023-10" db="EMBL/GenBank/DDBJ databases">
        <title>Genome assembly of Pristionchus species.</title>
        <authorList>
            <person name="Yoshida K."/>
            <person name="Sommer R.J."/>
        </authorList>
    </citation>
    <scope>NUCLEOTIDE SEQUENCE</scope>
    <source>
        <strain evidence="12">RS0144</strain>
    </source>
</reference>
<evidence type="ECO:0000256" key="7">
    <source>
        <dbReference type="RuleBase" id="RU361195"/>
    </source>
</evidence>
<dbReference type="SUPFAM" id="SSF56366">
    <property type="entry name" value="SMAD MH1 domain"/>
    <property type="match status" value="1"/>
</dbReference>
<gene>
    <name evidence="12" type="ORF">PENTCL1PPCAC_9386</name>
</gene>
<dbReference type="CDD" id="cd10492">
    <property type="entry name" value="MH1_SMAD_4"/>
    <property type="match status" value="1"/>
</dbReference>
<dbReference type="InterPro" id="IPR003619">
    <property type="entry name" value="MAD_homology1_Dwarfin-type"/>
</dbReference>
<comment type="similarity">
    <text evidence="1 7">Belongs to the dwarfin/SMAD family.</text>
</comment>
<keyword evidence="3" id="KW-0862">Zinc</keyword>
<evidence type="ECO:0000259" key="11">
    <source>
        <dbReference type="PROSITE" id="PS51076"/>
    </source>
</evidence>
<dbReference type="GO" id="GO:0000981">
    <property type="term" value="F:DNA-binding transcription factor activity, RNA polymerase II-specific"/>
    <property type="evidence" value="ECO:0007669"/>
    <property type="project" value="TreeGrafter"/>
</dbReference>
<feature type="domain" description="MH2" evidence="11">
    <location>
        <begin position="490"/>
        <end position="710"/>
    </location>
</feature>
<dbReference type="GO" id="GO:0051239">
    <property type="term" value="P:regulation of multicellular organismal process"/>
    <property type="evidence" value="ECO:0007669"/>
    <property type="project" value="UniProtKB-ARBA"/>
</dbReference>
<evidence type="ECO:0000259" key="10">
    <source>
        <dbReference type="PROSITE" id="PS51075"/>
    </source>
</evidence>
<dbReference type="GO" id="GO:0050793">
    <property type="term" value="P:regulation of developmental process"/>
    <property type="evidence" value="ECO:0007669"/>
    <property type="project" value="UniProtKB-ARBA"/>
</dbReference>
<dbReference type="SMART" id="SM00524">
    <property type="entry name" value="DWB"/>
    <property type="match status" value="1"/>
</dbReference>
<sequence>MDMPGVFYHHSDGSEGGGVPPNSQNSNAPFYNEQEPEMYPPPQGTNDQDGSGDAPGFDNWFLNDAMDYQSGDSPEAVQQVQQGAGSGSPLSMGMMMEQQRTMQGHPDLQQPVGPMGVQHVQPIPGHLQQQQMFGSMPGHMPPFLNYDSMGLMPAGAHHLPQQPQPHSATAAAAAALFPGPQIFAACSSHVGSSLSIPSTSYLPFDHMQLSLAHHHHPSTSMSQQHQQQMQHVQQQQHAVAASAAALNIYSASASDSSSQITTVLMAFRQGGEEPEFVRKAIESLVKKLKDKRLELEALIQAVTSNGKNPTGCVTIQRSLDGRLQVAGRKGVPHVVYARIWRWPNVSKTELAKLPTCRVTSDNQDFICINPYHYERVVSNAGGMMASSEQQQPKQQAAAAAASASGYGMSMFDGRGDDWAAQMPPSTAAAIQAEMRQQQLLQRPGDAAEFRSKRRKIDPLFPAQHPLMHRSHTIDLNRVQIPAAAHYPEHWATISYFELDTMVGESFKVRREMMSITVDGGLDPQGERNGRFCIGSIPNVHRQSAVDTVRMHIGPGVVLKQHQDGRVTMEVNSNKAVFLRAPYIDYVKNTLPSTTHKVQKGDGEITIFDLRWAYYEMCERTASAKESVVAQARAVAGLPVNHPGMQQMSEMVAGSGVDEMKRMFCTVGMSFVKGFGGIYNRKTIKDCPCWIEVELHRPLQLLDQLLKRSYI</sequence>
<comment type="caution">
    <text evidence="12">The sequence shown here is derived from an EMBL/GenBank/DDBJ whole genome shotgun (WGS) entry which is preliminary data.</text>
</comment>
<evidence type="ECO:0000256" key="3">
    <source>
        <dbReference type="ARBA" id="ARBA00022833"/>
    </source>
</evidence>
<dbReference type="GO" id="GO:0005737">
    <property type="term" value="C:cytoplasm"/>
    <property type="evidence" value="ECO:0007669"/>
    <property type="project" value="UniProtKB-SubCell"/>
</dbReference>
<dbReference type="InterPro" id="IPR013790">
    <property type="entry name" value="Dwarfin"/>
</dbReference>
<evidence type="ECO:0000256" key="1">
    <source>
        <dbReference type="ARBA" id="ARBA00005545"/>
    </source>
</evidence>
<keyword evidence="6 7" id="KW-0539">Nucleus</keyword>
<dbReference type="InterPro" id="IPR017855">
    <property type="entry name" value="SMAD-like_dom_sf"/>
</dbReference>
<feature type="region of interest" description="Disordered" evidence="9">
    <location>
        <begin position="1"/>
        <end position="87"/>
    </location>
</feature>
<dbReference type="PANTHER" id="PTHR13703">
    <property type="entry name" value="SMAD"/>
    <property type="match status" value="1"/>
</dbReference>
<dbReference type="InterPro" id="IPR013019">
    <property type="entry name" value="MAD_homology_MH1"/>
</dbReference>
<accession>A0AAV5SVJ6</accession>
<dbReference type="GO" id="GO:0071144">
    <property type="term" value="C:heteromeric SMAD protein complex"/>
    <property type="evidence" value="ECO:0007669"/>
    <property type="project" value="TreeGrafter"/>
</dbReference>
<dbReference type="Pfam" id="PF03166">
    <property type="entry name" value="MH2"/>
    <property type="match status" value="1"/>
</dbReference>
<dbReference type="PROSITE" id="PS51075">
    <property type="entry name" value="MH1"/>
    <property type="match status" value="1"/>
</dbReference>
<feature type="coiled-coil region" evidence="8">
    <location>
        <begin position="278"/>
        <end position="305"/>
    </location>
</feature>
<comment type="subcellular location">
    <subcellularLocation>
        <location evidence="7">Cytoplasm</location>
    </subcellularLocation>
    <subcellularLocation>
        <location evidence="7">Nucleus</location>
    </subcellularLocation>
</comment>
<protein>
    <recommendedName>
        <fullName evidence="7">Mothers against decapentaplegic homolog</fullName>
        <shortName evidence="7">MAD homolog</shortName>
        <shortName evidence="7">Mothers against DPP homolog</shortName>
    </recommendedName>
    <alternativeName>
        <fullName evidence="7">SMAD family member</fullName>
    </alternativeName>
</protein>
<dbReference type="InterPro" id="IPR008984">
    <property type="entry name" value="SMAD_FHA_dom_sf"/>
</dbReference>
<keyword evidence="7" id="KW-0963">Cytoplasm</keyword>
<dbReference type="GO" id="GO:0070411">
    <property type="term" value="F:I-SMAD binding"/>
    <property type="evidence" value="ECO:0007669"/>
    <property type="project" value="TreeGrafter"/>
</dbReference>
<dbReference type="AlphaFoldDB" id="A0AAV5SVJ6"/>
<dbReference type="EMBL" id="BTSX01000003">
    <property type="protein sequence ID" value="GMS87211.1"/>
    <property type="molecule type" value="Genomic_DNA"/>
</dbReference>
<dbReference type="GO" id="GO:0046872">
    <property type="term" value="F:metal ion binding"/>
    <property type="evidence" value="ECO:0007669"/>
    <property type="project" value="UniProtKB-KW"/>
</dbReference>
<keyword evidence="13" id="KW-1185">Reference proteome</keyword>
<evidence type="ECO:0000256" key="9">
    <source>
        <dbReference type="SAM" id="MobiDB-lite"/>
    </source>
</evidence>
<evidence type="ECO:0000256" key="4">
    <source>
        <dbReference type="ARBA" id="ARBA00023015"/>
    </source>
</evidence>
<dbReference type="InterPro" id="IPR036578">
    <property type="entry name" value="SMAD_MH1_sf"/>
</dbReference>
<dbReference type="PROSITE" id="PS51076">
    <property type="entry name" value="MH2"/>
    <property type="match status" value="1"/>
</dbReference>
<keyword evidence="5 7" id="KW-0804">Transcription</keyword>
<evidence type="ECO:0000313" key="12">
    <source>
        <dbReference type="EMBL" id="GMS87211.1"/>
    </source>
</evidence>
<dbReference type="Pfam" id="PF03165">
    <property type="entry name" value="MH1"/>
    <property type="match status" value="1"/>
</dbReference>
<dbReference type="Proteomes" id="UP001432027">
    <property type="component" value="Unassembled WGS sequence"/>
</dbReference>
<dbReference type="GO" id="GO:0009653">
    <property type="term" value="P:anatomical structure morphogenesis"/>
    <property type="evidence" value="ECO:0007669"/>
    <property type="project" value="TreeGrafter"/>
</dbReference>
<evidence type="ECO:0000256" key="2">
    <source>
        <dbReference type="ARBA" id="ARBA00022723"/>
    </source>
</evidence>
<name>A0AAV5SVJ6_9BILA</name>
<evidence type="ECO:0000256" key="5">
    <source>
        <dbReference type="ARBA" id="ARBA00023163"/>
    </source>
</evidence>
<keyword evidence="8" id="KW-0175">Coiled coil</keyword>
<dbReference type="GO" id="GO:0030509">
    <property type="term" value="P:BMP signaling pathway"/>
    <property type="evidence" value="ECO:0007669"/>
    <property type="project" value="TreeGrafter"/>
</dbReference>
<dbReference type="Gene3D" id="2.60.200.10">
    <property type="match status" value="1"/>
</dbReference>
<evidence type="ECO:0000256" key="8">
    <source>
        <dbReference type="SAM" id="Coils"/>
    </source>
</evidence>
<dbReference type="GO" id="GO:0030154">
    <property type="term" value="P:cell differentiation"/>
    <property type="evidence" value="ECO:0007669"/>
    <property type="project" value="TreeGrafter"/>
</dbReference>
<dbReference type="GO" id="GO:0009791">
    <property type="term" value="P:post-embryonic development"/>
    <property type="evidence" value="ECO:0007669"/>
    <property type="project" value="UniProtKB-ARBA"/>
</dbReference>
<keyword evidence="2" id="KW-0479">Metal-binding</keyword>